<organism evidence="1">
    <name type="scientific">marine sediment metagenome</name>
    <dbReference type="NCBI Taxonomy" id="412755"/>
    <lineage>
        <taxon>unclassified sequences</taxon>
        <taxon>metagenomes</taxon>
        <taxon>ecological metagenomes</taxon>
    </lineage>
</organism>
<name>A0A0F8YFU1_9ZZZZ</name>
<evidence type="ECO:0000313" key="1">
    <source>
        <dbReference type="EMBL" id="KKK72550.1"/>
    </source>
</evidence>
<reference evidence="1" key="1">
    <citation type="journal article" date="2015" name="Nature">
        <title>Complex archaea that bridge the gap between prokaryotes and eukaryotes.</title>
        <authorList>
            <person name="Spang A."/>
            <person name="Saw J.H."/>
            <person name="Jorgensen S.L."/>
            <person name="Zaremba-Niedzwiedzka K."/>
            <person name="Martijn J."/>
            <person name="Lind A.E."/>
            <person name="van Eijk R."/>
            <person name="Schleper C."/>
            <person name="Guy L."/>
            <person name="Ettema T.J."/>
        </authorList>
    </citation>
    <scope>NUCLEOTIDE SEQUENCE</scope>
</reference>
<sequence length="51" mass="5985">MKIDIYLVAQQCNHILCTKPVKFMVLKDDKLFALVCPEHLEVWALQAKRRS</sequence>
<accession>A0A0F8YFU1</accession>
<dbReference type="AlphaFoldDB" id="A0A0F8YFU1"/>
<dbReference type="EMBL" id="LAZR01057203">
    <property type="protein sequence ID" value="KKK72550.1"/>
    <property type="molecule type" value="Genomic_DNA"/>
</dbReference>
<proteinExistence type="predicted"/>
<comment type="caution">
    <text evidence="1">The sequence shown here is derived from an EMBL/GenBank/DDBJ whole genome shotgun (WGS) entry which is preliminary data.</text>
</comment>
<protein>
    <submittedName>
        <fullName evidence="1">Uncharacterized protein</fullName>
    </submittedName>
</protein>
<gene>
    <name evidence="1" type="ORF">LCGC14_2902720</name>
</gene>